<name>A0A8K0I8B1_COCNU</name>
<keyword evidence="3" id="KW-1185">Reference proteome</keyword>
<dbReference type="Proteomes" id="UP000797356">
    <property type="component" value="Chromosome 5"/>
</dbReference>
<proteinExistence type="predicted"/>
<reference evidence="2" key="1">
    <citation type="journal article" date="2017" name="Gigascience">
        <title>The genome draft of coconut (Cocos nucifera).</title>
        <authorList>
            <person name="Xiao Y."/>
            <person name="Xu P."/>
            <person name="Fan H."/>
            <person name="Baudouin L."/>
            <person name="Xia W."/>
            <person name="Bocs S."/>
            <person name="Xu J."/>
            <person name="Li Q."/>
            <person name="Guo A."/>
            <person name="Zhou L."/>
            <person name="Li J."/>
            <person name="Wu Y."/>
            <person name="Ma Z."/>
            <person name="Armero A."/>
            <person name="Issali A.E."/>
            <person name="Liu N."/>
            <person name="Peng M."/>
            <person name="Yang Y."/>
        </authorList>
    </citation>
    <scope>NUCLEOTIDE SEQUENCE</scope>
    <source>
        <tissue evidence="2">Spear leaf of Hainan Tall coconut</tissue>
    </source>
</reference>
<evidence type="ECO:0000313" key="3">
    <source>
        <dbReference type="Proteomes" id="UP000797356"/>
    </source>
</evidence>
<protein>
    <submittedName>
        <fullName evidence="2">Uncharacterized protein</fullName>
    </submittedName>
</protein>
<comment type="caution">
    <text evidence="2">The sequence shown here is derived from an EMBL/GenBank/DDBJ whole genome shotgun (WGS) entry which is preliminary data.</text>
</comment>
<dbReference type="AlphaFoldDB" id="A0A8K0I8B1"/>
<feature type="compositionally biased region" description="Polar residues" evidence="1">
    <location>
        <begin position="91"/>
        <end position="101"/>
    </location>
</feature>
<feature type="region of interest" description="Disordered" evidence="1">
    <location>
        <begin position="78"/>
        <end position="101"/>
    </location>
</feature>
<accession>A0A8K0I8B1</accession>
<feature type="compositionally biased region" description="Basic residues" evidence="1">
    <location>
        <begin position="78"/>
        <end position="87"/>
    </location>
</feature>
<reference evidence="2" key="2">
    <citation type="submission" date="2019-07" db="EMBL/GenBank/DDBJ databases">
        <authorList>
            <person name="Yang Y."/>
            <person name="Bocs S."/>
            <person name="Baudouin L."/>
        </authorList>
    </citation>
    <scope>NUCLEOTIDE SEQUENCE</scope>
    <source>
        <tissue evidence="2">Spear leaf of Hainan Tall coconut</tissue>
    </source>
</reference>
<evidence type="ECO:0000313" key="2">
    <source>
        <dbReference type="EMBL" id="KAG1342255.1"/>
    </source>
</evidence>
<feature type="region of interest" description="Disordered" evidence="1">
    <location>
        <begin position="1"/>
        <end position="27"/>
    </location>
</feature>
<sequence length="101" mass="11379">MTLEEQNHLTKEIKSLKRKGSATEEPLKKARIKEPVLTISIQVTPALETTMAILSPTLPNEDAIRAPLDQDEIAEKKKKKVIRKRTRRMIENSSGEGSSQE</sequence>
<organism evidence="2 3">
    <name type="scientific">Cocos nucifera</name>
    <name type="common">Coconut palm</name>
    <dbReference type="NCBI Taxonomy" id="13894"/>
    <lineage>
        <taxon>Eukaryota</taxon>
        <taxon>Viridiplantae</taxon>
        <taxon>Streptophyta</taxon>
        <taxon>Embryophyta</taxon>
        <taxon>Tracheophyta</taxon>
        <taxon>Spermatophyta</taxon>
        <taxon>Magnoliopsida</taxon>
        <taxon>Liliopsida</taxon>
        <taxon>Arecaceae</taxon>
        <taxon>Arecoideae</taxon>
        <taxon>Cocoseae</taxon>
        <taxon>Attaleinae</taxon>
        <taxon>Cocos</taxon>
    </lineage>
</organism>
<dbReference type="EMBL" id="CM017876">
    <property type="protein sequence ID" value="KAG1342255.1"/>
    <property type="molecule type" value="Genomic_DNA"/>
</dbReference>
<evidence type="ECO:0000256" key="1">
    <source>
        <dbReference type="SAM" id="MobiDB-lite"/>
    </source>
</evidence>
<gene>
    <name evidence="2" type="ORF">COCNU_05G004840</name>
</gene>